<gene>
    <name evidence="3" type="ORF">MSP1404_LOCUS7879</name>
</gene>
<accession>A0A7S0KRM6</accession>
<organism evidence="3">
    <name type="scientific">Micromonas pusilla</name>
    <name type="common">Picoplanktonic green alga</name>
    <name type="synonym">Chromulina pusilla</name>
    <dbReference type="NCBI Taxonomy" id="38833"/>
    <lineage>
        <taxon>Eukaryota</taxon>
        <taxon>Viridiplantae</taxon>
        <taxon>Chlorophyta</taxon>
        <taxon>Mamiellophyceae</taxon>
        <taxon>Mamiellales</taxon>
        <taxon>Mamiellaceae</taxon>
        <taxon>Micromonas</taxon>
    </lineage>
</organism>
<protein>
    <submittedName>
        <fullName evidence="3">Uncharacterized protein</fullName>
    </submittedName>
</protein>
<name>A0A7S0KRM6_MICPS</name>
<keyword evidence="1" id="KW-0175">Coiled coil</keyword>
<feature type="compositionally biased region" description="Acidic residues" evidence="2">
    <location>
        <begin position="173"/>
        <end position="182"/>
    </location>
</feature>
<proteinExistence type="predicted"/>
<feature type="compositionally biased region" description="Basic and acidic residues" evidence="2">
    <location>
        <begin position="311"/>
        <end position="323"/>
    </location>
</feature>
<dbReference type="Gene3D" id="1.25.40.10">
    <property type="entry name" value="Tetratricopeptide repeat domain"/>
    <property type="match status" value="1"/>
</dbReference>
<sequence length="358" mass="40091">MPRPEPTPHRRQTRARQFAAEDVVRRDQRDRARIDFDRRYEVDDGDSEVRNRPVLTQAQLPAAVAVASMLYAQGKSDDARKVLRQILALDPHDAVALELLKRVAHSAANAVKAADAMAANMEAAGEAARRRDEARIGEMARANDENDAPEAIPMRTGKKVFPERAPRRLPPWLDEDDVDEDTRDPKELDDALAMARTALDPALFARGFSWSDRERPMFHDKETEDDVRKGKKRGVIAPKVTTAELDAHLDAKLAREAAQKKADWELEVSEAQKAMTNMRAEEDAEKDARRAKVIAMRKGLDEGLALARARHAEEHAHRVKESVEAPSGNDGGGGEVARTGKKLLRPRKREPAPWAMRR</sequence>
<dbReference type="EMBL" id="HBEV01010272">
    <property type="protein sequence ID" value="CAD8590475.1"/>
    <property type="molecule type" value="Transcribed_RNA"/>
</dbReference>
<evidence type="ECO:0000313" key="3">
    <source>
        <dbReference type="EMBL" id="CAD8590475.1"/>
    </source>
</evidence>
<dbReference type="SUPFAM" id="SSF48452">
    <property type="entry name" value="TPR-like"/>
    <property type="match status" value="1"/>
</dbReference>
<dbReference type="InterPro" id="IPR011990">
    <property type="entry name" value="TPR-like_helical_dom_sf"/>
</dbReference>
<feature type="region of interest" description="Disordered" evidence="2">
    <location>
        <begin position="1"/>
        <end position="24"/>
    </location>
</feature>
<feature type="region of interest" description="Disordered" evidence="2">
    <location>
        <begin position="162"/>
        <end position="184"/>
    </location>
</feature>
<feature type="region of interest" description="Disordered" evidence="2">
    <location>
        <begin position="311"/>
        <end position="358"/>
    </location>
</feature>
<dbReference type="AlphaFoldDB" id="A0A7S0KRM6"/>
<evidence type="ECO:0000256" key="1">
    <source>
        <dbReference type="SAM" id="Coils"/>
    </source>
</evidence>
<evidence type="ECO:0000256" key="2">
    <source>
        <dbReference type="SAM" id="MobiDB-lite"/>
    </source>
</evidence>
<feature type="compositionally biased region" description="Basic residues" evidence="2">
    <location>
        <begin position="339"/>
        <end position="348"/>
    </location>
</feature>
<feature type="coiled-coil region" evidence="1">
    <location>
        <begin position="254"/>
        <end position="281"/>
    </location>
</feature>
<reference evidence="3" key="1">
    <citation type="submission" date="2021-01" db="EMBL/GenBank/DDBJ databases">
        <authorList>
            <person name="Corre E."/>
            <person name="Pelletier E."/>
            <person name="Niang G."/>
            <person name="Scheremetjew M."/>
            <person name="Finn R."/>
            <person name="Kale V."/>
            <person name="Holt S."/>
            <person name="Cochrane G."/>
            <person name="Meng A."/>
            <person name="Brown T."/>
            <person name="Cohen L."/>
        </authorList>
    </citation>
    <scope>NUCLEOTIDE SEQUENCE</scope>
    <source>
        <strain evidence="3">CCMP494</strain>
    </source>
</reference>